<comment type="subcellular location">
    <subcellularLocation>
        <location evidence="1">Membrane</location>
        <topology evidence="1">Multi-pass membrane protein</topology>
    </subcellularLocation>
</comment>
<dbReference type="RefSeq" id="WP_106582511.1">
    <property type="nucleotide sequence ID" value="NZ_PYGA01000005.1"/>
</dbReference>
<organism evidence="6 7">
    <name type="scientific">Murinocardiopsis flavida</name>
    <dbReference type="NCBI Taxonomy" id="645275"/>
    <lineage>
        <taxon>Bacteria</taxon>
        <taxon>Bacillati</taxon>
        <taxon>Actinomycetota</taxon>
        <taxon>Actinomycetes</taxon>
        <taxon>Streptosporangiales</taxon>
        <taxon>Nocardiopsidaceae</taxon>
        <taxon>Murinocardiopsis</taxon>
    </lineage>
</organism>
<feature type="transmembrane region" description="Helical" evidence="5">
    <location>
        <begin position="61"/>
        <end position="81"/>
    </location>
</feature>
<dbReference type="PANTHER" id="PTHR11706:SF3">
    <property type="entry name" value="METAL ION TRANSPORT PROTEIN"/>
    <property type="match status" value="1"/>
</dbReference>
<keyword evidence="3 5" id="KW-1133">Transmembrane helix</keyword>
<feature type="transmembrane region" description="Helical" evidence="5">
    <location>
        <begin position="383"/>
        <end position="399"/>
    </location>
</feature>
<dbReference type="GO" id="GO:0005384">
    <property type="term" value="F:manganese ion transmembrane transporter activity"/>
    <property type="evidence" value="ECO:0007669"/>
    <property type="project" value="TreeGrafter"/>
</dbReference>
<dbReference type="AlphaFoldDB" id="A0A2P8DMH3"/>
<reference evidence="6 7" key="1">
    <citation type="submission" date="2018-03" db="EMBL/GenBank/DDBJ databases">
        <title>Genomic Encyclopedia of Archaeal and Bacterial Type Strains, Phase II (KMG-II): from individual species to whole genera.</title>
        <authorList>
            <person name="Goeker M."/>
        </authorList>
    </citation>
    <scope>NUCLEOTIDE SEQUENCE [LARGE SCALE GENOMIC DNA]</scope>
    <source>
        <strain evidence="6 7">DSM 45312</strain>
    </source>
</reference>
<feature type="transmembrane region" description="Helical" evidence="5">
    <location>
        <begin position="212"/>
        <end position="232"/>
    </location>
</feature>
<evidence type="ECO:0000256" key="5">
    <source>
        <dbReference type="SAM" id="Phobius"/>
    </source>
</evidence>
<dbReference type="PANTHER" id="PTHR11706">
    <property type="entry name" value="SOLUTE CARRIER PROTEIN FAMILY 11 MEMBER"/>
    <property type="match status" value="1"/>
</dbReference>
<feature type="transmembrane region" description="Helical" evidence="5">
    <location>
        <begin position="152"/>
        <end position="170"/>
    </location>
</feature>
<evidence type="ECO:0000256" key="1">
    <source>
        <dbReference type="ARBA" id="ARBA00004141"/>
    </source>
</evidence>
<feature type="transmembrane region" description="Helical" evidence="5">
    <location>
        <begin position="439"/>
        <end position="462"/>
    </location>
</feature>
<protein>
    <submittedName>
        <fullName evidence="6">Mn2+/Fe2+ NRAMP family transporter</fullName>
    </submittedName>
</protein>
<proteinExistence type="predicted"/>
<feature type="transmembrane region" description="Helical" evidence="5">
    <location>
        <begin position="277"/>
        <end position="299"/>
    </location>
</feature>
<keyword evidence="7" id="KW-1185">Reference proteome</keyword>
<dbReference type="EMBL" id="PYGA01000005">
    <property type="protein sequence ID" value="PSK98420.1"/>
    <property type="molecule type" value="Genomic_DNA"/>
</dbReference>
<feature type="transmembrane region" description="Helical" evidence="5">
    <location>
        <begin position="405"/>
        <end position="427"/>
    </location>
</feature>
<dbReference type="GO" id="GO:0034755">
    <property type="term" value="P:iron ion transmembrane transport"/>
    <property type="evidence" value="ECO:0007669"/>
    <property type="project" value="TreeGrafter"/>
</dbReference>
<dbReference type="Proteomes" id="UP000240542">
    <property type="component" value="Unassembled WGS sequence"/>
</dbReference>
<dbReference type="NCBIfam" id="NF037982">
    <property type="entry name" value="Nramp_1"/>
    <property type="match status" value="1"/>
</dbReference>
<feature type="transmembrane region" description="Helical" evidence="5">
    <location>
        <begin position="331"/>
        <end position="349"/>
    </location>
</feature>
<feature type="transmembrane region" description="Helical" evidence="5">
    <location>
        <begin position="129"/>
        <end position="146"/>
    </location>
</feature>
<gene>
    <name evidence="6" type="ORF">CLV63_10594</name>
</gene>
<feature type="transmembrane region" description="Helical" evidence="5">
    <location>
        <begin position="182"/>
        <end position="200"/>
    </location>
</feature>
<accession>A0A2P8DMH3</accession>
<evidence type="ECO:0000256" key="4">
    <source>
        <dbReference type="ARBA" id="ARBA00023136"/>
    </source>
</evidence>
<evidence type="ECO:0000256" key="3">
    <source>
        <dbReference type="ARBA" id="ARBA00022989"/>
    </source>
</evidence>
<name>A0A2P8DMH3_9ACTN</name>
<keyword evidence="2 5" id="KW-0812">Transmembrane</keyword>
<dbReference type="OrthoDB" id="9787548at2"/>
<dbReference type="GO" id="GO:0015086">
    <property type="term" value="F:cadmium ion transmembrane transporter activity"/>
    <property type="evidence" value="ECO:0007669"/>
    <property type="project" value="TreeGrafter"/>
</dbReference>
<sequence>MKKTEETGAAPPADPYTLRADDVRAAPTTFAGRLRYLGPGLVLSAAVVGSGELIVTTSLGARAGFVLLWLVIISTAVKVWVQMELARWTILTGKTALQGYSQVGPRIGRVGWINWLWIGMDFAKMLQRGGIIGGTAAALSILWPIYGEPLGFPSLAVWTGIIVVTTILLLQSSRYSVVERLAAASVGVFTFSTVGLALGLPLTEFGYGAADLGTGLSFAIPAGTIGIAVAMFGMTGVGADEMTTYTYWCIEKGYARWTGPDDGSEERARRAEGWLRVMRLDVMVSWLVCTLCTLAFYVIGASVLHPQNLVPEGNAMISTLARMYSDTMGPWGLYVFLAGAVAVLWSTNIGSTASVPRLWTNTLGLLGVIDWADVAVRQRTIRLLTWIFQPLWALSFLFVQSPVLMVQIGGIASGIFLLAVVIAVWRLRSTEVDPRFRANRWLTAALVLSSAAIAALGVYSVLEVFGLGIAA</sequence>
<comment type="caution">
    <text evidence="6">The sequence shown here is derived from an EMBL/GenBank/DDBJ whole genome shotgun (WGS) entry which is preliminary data.</text>
</comment>
<dbReference type="InterPro" id="IPR001046">
    <property type="entry name" value="NRAMP_fam"/>
</dbReference>
<feature type="transmembrane region" description="Helical" evidence="5">
    <location>
        <begin position="34"/>
        <end position="55"/>
    </location>
</feature>
<dbReference type="GO" id="GO:0005886">
    <property type="term" value="C:plasma membrane"/>
    <property type="evidence" value="ECO:0007669"/>
    <property type="project" value="TreeGrafter"/>
</dbReference>
<keyword evidence="4 5" id="KW-0472">Membrane</keyword>
<dbReference type="Pfam" id="PF01566">
    <property type="entry name" value="Nramp"/>
    <property type="match status" value="1"/>
</dbReference>
<evidence type="ECO:0000313" key="6">
    <source>
        <dbReference type="EMBL" id="PSK98420.1"/>
    </source>
</evidence>
<evidence type="ECO:0000256" key="2">
    <source>
        <dbReference type="ARBA" id="ARBA00022692"/>
    </source>
</evidence>
<evidence type="ECO:0000313" key="7">
    <source>
        <dbReference type="Proteomes" id="UP000240542"/>
    </source>
</evidence>